<keyword evidence="2" id="KW-0812">Transmembrane</keyword>
<organism evidence="3 4">
    <name type="scientific">Propioniciclava flava</name>
    <dbReference type="NCBI Taxonomy" id="2072026"/>
    <lineage>
        <taxon>Bacteria</taxon>
        <taxon>Bacillati</taxon>
        <taxon>Actinomycetota</taxon>
        <taxon>Actinomycetes</taxon>
        <taxon>Propionibacteriales</taxon>
        <taxon>Propionibacteriaceae</taxon>
        <taxon>Propioniciclava</taxon>
    </lineage>
</organism>
<dbReference type="OrthoDB" id="5198533at2"/>
<reference evidence="3 4" key="1">
    <citation type="submission" date="2018-01" db="EMBL/GenBank/DDBJ databases">
        <title>Lactibacter flavus gen. nov., sp. nov., a novel bacterium of the family Propionibacteriaceae isolated from raw milk and dairy products.</title>
        <authorList>
            <person name="Wenning M."/>
            <person name="Breitenwieser F."/>
            <person name="Huptas C."/>
            <person name="von Neubeck M."/>
            <person name="Busse H.-J."/>
            <person name="Scherer S."/>
        </authorList>
    </citation>
    <scope>NUCLEOTIDE SEQUENCE [LARGE SCALE GENOMIC DNA]</scope>
    <source>
        <strain evidence="3 4">VG341</strain>
    </source>
</reference>
<dbReference type="Proteomes" id="UP000290624">
    <property type="component" value="Unassembled WGS sequence"/>
</dbReference>
<evidence type="ECO:0000313" key="3">
    <source>
        <dbReference type="EMBL" id="RXW31286.1"/>
    </source>
</evidence>
<dbReference type="RefSeq" id="WP_129459561.1">
    <property type="nucleotide sequence ID" value="NZ_PPCV01000010.1"/>
</dbReference>
<dbReference type="EMBL" id="PPCV01000010">
    <property type="protein sequence ID" value="RXW31286.1"/>
    <property type="molecule type" value="Genomic_DNA"/>
</dbReference>
<evidence type="ECO:0000256" key="1">
    <source>
        <dbReference type="SAM" id="MobiDB-lite"/>
    </source>
</evidence>
<accession>A0A4Q2EF92</accession>
<evidence type="ECO:0000256" key="2">
    <source>
        <dbReference type="SAM" id="Phobius"/>
    </source>
</evidence>
<keyword evidence="2" id="KW-1133">Transmembrane helix</keyword>
<evidence type="ECO:0000313" key="4">
    <source>
        <dbReference type="Proteomes" id="UP000290624"/>
    </source>
</evidence>
<feature type="transmembrane region" description="Helical" evidence="2">
    <location>
        <begin position="12"/>
        <end position="31"/>
    </location>
</feature>
<keyword evidence="2" id="KW-0472">Membrane</keyword>
<sequence length="219" mass="23028">MQVYARPSWRLTRQILADLFVVAWGITWWWVGRFTDGVIRAVAEPSRQAGRLADDLRTQTADVANQAAGIPWVGGGLRQPFDGMSGTLHDLSASAATQVAAIEQTATVAGALAFVIPVALMIVIWLPRRIAFARRAAEVAALAGTVDGTDLLGLRALATQPVGALRSIGPDPVGAWRTGEPAALAALADLELARAGVRSRSLPPRPRDATGAGDNPAAR</sequence>
<dbReference type="AlphaFoldDB" id="A0A4Q2EF92"/>
<keyword evidence="4" id="KW-1185">Reference proteome</keyword>
<feature type="transmembrane region" description="Helical" evidence="2">
    <location>
        <begin position="106"/>
        <end position="126"/>
    </location>
</feature>
<protein>
    <submittedName>
        <fullName evidence="3">Uncharacterized protein</fullName>
    </submittedName>
</protein>
<comment type="caution">
    <text evidence="3">The sequence shown here is derived from an EMBL/GenBank/DDBJ whole genome shotgun (WGS) entry which is preliminary data.</text>
</comment>
<gene>
    <name evidence="3" type="ORF">C1706_12455</name>
</gene>
<proteinExistence type="predicted"/>
<feature type="region of interest" description="Disordered" evidence="1">
    <location>
        <begin position="198"/>
        <end position="219"/>
    </location>
</feature>
<name>A0A4Q2EF92_9ACTN</name>